<dbReference type="AlphaFoldDB" id="A0A813RS49"/>
<dbReference type="Proteomes" id="UP000663879">
    <property type="component" value="Unassembled WGS sequence"/>
</dbReference>
<sequence>MAESEVLSELTKSHLSNLKNLTFYSQNKRVKEYFDFLKNSNDSRECLKEDEIKRKKLKLNEKVVEQQQANKAYEINWNLEYCEKCMLSYWPNNCTVYVLPKYHMRSRHAKLNRKLKLFDYKPKLDSFKDKVIKNAIYKGIELIYECKRCNYKNIIVNEIKRQNLKCLKSTKTLNEKKFKQDLSKSSLKFNSKIHAQNVQSEKPTIIKSNAIKKKFQSLQLKLKQNEIDQEKLKSKTTSSFGSLADFLEKLN</sequence>
<evidence type="ECO:0000313" key="3">
    <source>
        <dbReference type="Proteomes" id="UP000663879"/>
    </source>
</evidence>
<accession>A0A813RS49</accession>
<keyword evidence="1" id="KW-0175">Coiled coil</keyword>
<dbReference type="EMBL" id="CAJNOC010000642">
    <property type="protein sequence ID" value="CAF0786309.1"/>
    <property type="molecule type" value="Genomic_DNA"/>
</dbReference>
<keyword evidence="3" id="KW-1185">Reference proteome</keyword>
<proteinExistence type="predicted"/>
<protein>
    <submittedName>
        <fullName evidence="2">Uncharacterized protein</fullName>
    </submittedName>
</protein>
<feature type="coiled-coil region" evidence="1">
    <location>
        <begin position="47"/>
        <end position="76"/>
    </location>
</feature>
<organism evidence="2 3">
    <name type="scientific">Brachionus calyciflorus</name>
    <dbReference type="NCBI Taxonomy" id="104777"/>
    <lineage>
        <taxon>Eukaryota</taxon>
        <taxon>Metazoa</taxon>
        <taxon>Spiralia</taxon>
        <taxon>Gnathifera</taxon>
        <taxon>Rotifera</taxon>
        <taxon>Eurotatoria</taxon>
        <taxon>Monogononta</taxon>
        <taxon>Pseudotrocha</taxon>
        <taxon>Ploima</taxon>
        <taxon>Brachionidae</taxon>
        <taxon>Brachionus</taxon>
    </lineage>
</organism>
<evidence type="ECO:0000313" key="2">
    <source>
        <dbReference type="EMBL" id="CAF0786309.1"/>
    </source>
</evidence>
<comment type="caution">
    <text evidence="2">The sequence shown here is derived from an EMBL/GenBank/DDBJ whole genome shotgun (WGS) entry which is preliminary data.</text>
</comment>
<gene>
    <name evidence="2" type="ORF">OXX778_LOCUS5735</name>
</gene>
<name>A0A813RS49_9BILA</name>
<reference evidence="2" key="1">
    <citation type="submission" date="2021-02" db="EMBL/GenBank/DDBJ databases">
        <authorList>
            <person name="Nowell W R."/>
        </authorList>
    </citation>
    <scope>NUCLEOTIDE SEQUENCE</scope>
    <source>
        <strain evidence="2">Ploen Becks lab</strain>
    </source>
</reference>
<evidence type="ECO:0000256" key="1">
    <source>
        <dbReference type="SAM" id="Coils"/>
    </source>
</evidence>